<keyword evidence="2" id="KW-1185">Reference proteome</keyword>
<dbReference type="EMBL" id="CM055094">
    <property type="protein sequence ID" value="KAJ7563639.1"/>
    <property type="molecule type" value="Genomic_DNA"/>
</dbReference>
<evidence type="ECO:0000313" key="2">
    <source>
        <dbReference type="Proteomes" id="UP001162992"/>
    </source>
</evidence>
<organism evidence="1 2">
    <name type="scientific">Diphasiastrum complanatum</name>
    <name type="common">Issler's clubmoss</name>
    <name type="synonym">Lycopodium complanatum</name>
    <dbReference type="NCBI Taxonomy" id="34168"/>
    <lineage>
        <taxon>Eukaryota</taxon>
        <taxon>Viridiplantae</taxon>
        <taxon>Streptophyta</taxon>
        <taxon>Embryophyta</taxon>
        <taxon>Tracheophyta</taxon>
        <taxon>Lycopodiopsida</taxon>
        <taxon>Lycopodiales</taxon>
        <taxon>Lycopodiaceae</taxon>
        <taxon>Lycopodioideae</taxon>
        <taxon>Diphasiastrum</taxon>
    </lineage>
</organism>
<sequence length="325" mass="35436">MQIHHSCCSCIEKSFDHLGIMSKQRLQTLCLCAFTSGFMHQAMHHSLTRTGSIGWREGKSCLHELRTARRRYMSMGLSANLTEDAPDFARKKAAKPKVFFVCESCGEPHPQWWGYCRSCKQVNTLKKFTEHTPATSPGGGAAARAVEGLVLSSTKPVNAFAEVGNLSRVSRSWMDSRVQSKPQRLSDVAKGISQINWRIPMVGATGAEVSRVLGGGLVPGCLILVGGDPGVGKSTLLLQSMEQISNRADRLRIPSHELFLYAATDLEIILNAIRELSPRAVVVDSIQTIYLPEASGSAGSVVQVSNSQATLKIDNFLLVLLVNTR</sequence>
<protein>
    <submittedName>
        <fullName evidence="1">Uncharacterized protein</fullName>
    </submittedName>
</protein>
<comment type="caution">
    <text evidence="1">The sequence shown here is derived from an EMBL/GenBank/DDBJ whole genome shotgun (WGS) entry which is preliminary data.</text>
</comment>
<accession>A0ACC2EAK2</accession>
<evidence type="ECO:0000313" key="1">
    <source>
        <dbReference type="EMBL" id="KAJ7563639.1"/>
    </source>
</evidence>
<gene>
    <name evidence="1" type="ORF">O6H91_03G118500</name>
</gene>
<dbReference type="Proteomes" id="UP001162992">
    <property type="component" value="Chromosome 3"/>
</dbReference>
<name>A0ACC2EAK2_DIPCM</name>
<reference evidence="2" key="1">
    <citation type="journal article" date="2024" name="Proc. Natl. Acad. Sci. U.S.A.">
        <title>Extraordinary preservation of gene collinearity over three hundred million years revealed in homosporous lycophytes.</title>
        <authorList>
            <person name="Li C."/>
            <person name="Wickell D."/>
            <person name="Kuo L.Y."/>
            <person name="Chen X."/>
            <person name="Nie B."/>
            <person name="Liao X."/>
            <person name="Peng D."/>
            <person name="Ji J."/>
            <person name="Jenkins J."/>
            <person name="Williams M."/>
            <person name="Shu S."/>
            <person name="Plott C."/>
            <person name="Barry K."/>
            <person name="Rajasekar S."/>
            <person name="Grimwood J."/>
            <person name="Han X."/>
            <person name="Sun S."/>
            <person name="Hou Z."/>
            <person name="He W."/>
            <person name="Dai G."/>
            <person name="Sun C."/>
            <person name="Schmutz J."/>
            <person name="Leebens-Mack J.H."/>
            <person name="Li F.W."/>
            <person name="Wang L."/>
        </authorList>
    </citation>
    <scope>NUCLEOTIDE SEQUENCE [LARGE SCALE GENOMIC DNA]</scope>
    <source>
        <strain evidence="2">cv. PW_Plant_1</strain>
    </source>
</reference>
<proteinExistence type="predicted"/>